<gene>
    <name evidence="2" type="ORF">OCV99_03630</name>
</gene>
<sequence>MANFNSAVLTAKGINLLAKAQAGKTTIEFTKAATGNGSYATGESLVGRTALKAQKQTFPISTINVVNESTVYLKFIVSNQQTSGNLKAGYYVKEVGIFARDPDEGEILYAIATAVADQWDYLPAYNDLIPSTITMEFYTEVDNASTVYLTAGGGAYVTQEDFEAFAEKHPDDKVYLYDQSTGQKYAFGVDNGAAYIEEVNE</sequence>
<comment type="caution">
    <text evidence="2">The sequence shown here is derived from an EMBL/GenBank/DDBJ whole genome shotgun (WGS) entry which is preliminary data.</text>
</comment>
<proteinExistence type="predicted"/>
<dbReference type="Proteomes" id="UP001652431">
    <property type="component" value="Unassembled WGS sequence"/>
</dbReference>
<evidence type="ECO:0000259" key="1">
    <source>
        <dbReference type="Pfam" id="PF12571"/>
    </source>
</evidence>
<evidence type="ECO:0000313" key="2">
    <source>
        <dbReference type="EMBL" id="MCU6685656.1"/>
    </source>
</evidence>
<organism evidence="2 3">
    <name type="scientific">Dorea acetigenes</name>
    <dbReference type="NCBI Taxonomy" id="2981787"/>
    <lineage>
        <taxon>Bacteria</taxon>
        <taxon>Bacillati</taxon>
        <taxon>Bacillota</taxon>
        <taxon>Clostridia</taxon>
        <taxon>Lachnospirales</taxon>
        <taxon>Lachnospiraceae</taxon>
        <taxon>Dorea</taxon>
    </lineage>
</organism>
<feature type="domain" description="Phage tail fibre protein N-terminal" evidence="1">
    <location>
        <begin position="2"/>
        <end position="150"/>
    </location>
</feature>
<dbReference type="RefSeq" id="WP_158368279.1">
    <property type="nucleotide sequence ID" value="NZ_JAOQJU010000002.1"/>
</dbReference>
<keyword evidence="3" id="KW-1185">Reference proteome</keyword>
<accession>A0ABT2RK18</accession>
<dbReference type="Pfam" id="PF12571">
    <property type="entry name" value="Phage_tail_fib"/>
    <property type="match status" value="1"/>
</dbReference>
<dbReference type="InterPro" id="IPR022225">
    <property type="entry name" value="Phage_tail_fibre_N"/>
</dbReference>
<name>A0ABT2RK18_9FIRM</name>
<evidence type="ECO:0000313" key="3">
    <source>
        <dbReference type="Proteomes" id="UP001652431"/>
    </source>
</evidence>
<protein>
    <submittedName>
        <fullName evidence="2">Phage tail protein</fullName>
    </submittedName>
</protein>
<reference evidence="2 3" key="1">
    <citation type="journal article" date="2021" name="ISME Commun">
        <title>Automated analysis of genomic sequences facilitates high-throughput and comprehensive description of bacteria.</title>
        <authorList>
            <person name="Hitch T.C.A."/>
        </authorList>
    </citation>
    <scope>NUCLEOTIDE SEQUENCE [LARGE SCALE GENOMIC DNA]</scope>
    <source>
        <strain evidence="2 3">Sanger_03</strain>
    </source>
</reference>
<dbReference type="EMBL" id="JAOQJU010000002">
    <property type="protein sequence ID" value="MCU6685656.1"/>
    <property type="molecule type" value="Genomic_DNA"/>
</dbReference>